<dbReference type="EMBL" id="BAABME010006984">
    <property type="protein sequence ID" value="GAA0169811.1"/>
    <property type="molecule type" value="Genomic_DNA"/>
</dbReference>
<reference evidence="2 3" key="1">
    <citation type="submission" date="2024-01" db="EMBL/GenBank/DDBJ databases">
        <title>The complete chloroplast genome sequence of Lithospermum erythrorhizon: insights into the phylogenetic relationship among Boraginaceae species and the maternal lineages of purple gromwells.</title>
        <authorList>
            <person name="Okada T."/>
            <person name="Watanabe K."/>
        </authorList>
    </citation>
    <scope>NUCLEOTIDE SEQUENCE [LARGE SCALE GENOMIC DNA]</scope>
</reference>
<proteinExistence type="predicted"/>
<gene>
    <name evidence="2" type="ORF">LIER_24210</name>
</gene>
<sequence length="89" mass="10128">MEVGSTSRGTVGPIYRVTSTLEVPEESPRKGLSHEEIRSFPFDKRDPKKVFMIVKEKKWAFSKEKGEAIREEVGKLMGANAMRELLFPT</sequence>
<comment type="caution">
    <text evidence="2">The sequence shown here is derived from an EMBL/GenBank/DDBJ whole genome shotgun (WGS) entry which is preliminary data.</text>
</comment>
<accession>A0AAV3R2H4</accession>
<keyword evidence="3" id="KW-1185">Reference proteome</keyword>
<protein>
    <submittedName>
        <fullName evidence="2">Uncharacterized protein</fullName>
    </submittedName>
</protein>
<name>A0AAV3R2H4_LITER</name>
<dbReference type="Proteomes" id="UP001454036">
    <property type="component" value="Unassembled WGS sequence"/>
</dbReference>
<evidence type="ECO:0000313" key="3">
    <source>
        <dbReference type="Proteomes" id="UP001454036"/>
    </source>
</evidence>
<evidence type="ECO:0000313" key="2">
    <source>
        <dbReference type="EMBL" id="GAA0169811.1"/>
    </source>
</evidence>
<evidence type="ECO:0000256" key="1">
    <source>
        <dbReference type="SAM" id="MobiDB-lite"/>
    </source>
</evidence>
<feature type="region of interest" description="Disordered" evidence="1">
    <location>
        <begin position="1"/>
        <end position="34"/>
    </location>
</feature>
<organism evidence="2 3">
    <name type="scientific">Lithospermum erythrorhizon</name>
    <name type="common">Purple gromwell</name>
    <name type="synonym">Lithospermum officinale var. erythrorhizon</name>
    <dbReference type="NCBI Taxonomy" id="34254"/>
    <lineage>
        <taxon>Eukaryota</taxon>
        <taxon>Viridiplantae</taxon>
        <taxon>Streptophyta</taxon>
        <taxon>Embryophyta</taxon>
        <taxon>Tracheophyta</taxon>
        <taxon>Spermatophyta</taxon>
        <taxon>Magnoliopsida</taxon>
        <taxon>eudicotyledons</taxon>
        <taxon>Gunneridae</taxon>
        <taxon>Pentapetalae</taxon>
        <taxon>asterids</taxon>
        <taxon>lamiids</taxon>
        <taxon>Boraginales</taxon>
        <taxon>Boraginaceae</taxon>
        <taxon>Boraginoideae</taxon>
        <taxon>Lithospermeae</taxon>
        <taxon>Lithospermum</taxon>
    </lineage>
</organism>
<dbReference type="AlphaFoldDB" id="A0AAV3R2H4"/>